<proteinExistence type="predicted"/>
<protein>
    <submittedName>
        <fullName evidence="2">Uncharacterized protein</fullName>
    </submittedName>
</protein>
<evidence type="ECO:0000313" key="2">
    <source>
        <dbReference type="EMBL" id="KAB7487059.1"/>
    </source>
</evidence>
<keyword evidence="1" id="KW-0472">Membrane</keyword>
<keyword evidence="1" id="KW-1133">Transmembrane helix</keyword>
<evidence type="ECO:0000313" key="3">
    <source>
        <dbReference type="Proteomes" id="UP000451386"/>
    </source>
</evidence>
<keyword evidence="1" id="KW-0812">Transmembrane</keyword>
<feature type="transmembrane region" description="Helical" evidence="1">
    <location>
        <begin position="92"/>
        <end position="112"/>
    </location>
</feature>
<gene>
    <name evidence="2" type="ORF">GBA83_03360</name>
</gene>
<dbReference type="EMBL" id="WDOP01000002">
    <property type="protein sequence ID" value="KAB7487059.1"/>
    <property type="molecule type" value="Genomic_DNA"/>
</dbReference>
<evidence type="ECO:0000256" key="1">
    <source>
        <dbReference type="SAM" id="Phobius"/>
    </source>
</evidence>
<organism evidence="2 3">
    <name type="scientific">Bifidobacterium bifidum</name>
    <dbReference type="NCBI Taxonomy" id="1681"/>
    <lineage>
        <taxon>Bacteria</taxon>
        <taxon>Bacillati</taxon>
        <taxon>Actinomycetota</taxon>
        <taxon>Actinomycetes</taxon>
        <taxon>Bifidobacteriales</taxon>
        <taxon>Bifidobacteriaceae</taxon>
        <taxon>Bifidobacterium</taxon>
    </lineage>
</organism>
<dbReference type="Proteomes" id="UP000451386">
    <property type="component" value="Unassembled WGS sequence"/>
</dbReference>
<dbReference type="AlphaFoldDB" id="A0A7J5TPM7"/>
<reference evidence="2 3" key="1">
    <citation type="journal article" date="2019" name="Nat. Med.">
        <title>A library of human gut bacterial isolates paired with longitudinal multiomics data enables mechanistic microbiome research.</title>
        <authorList>
            <person name="Poyet M."/>
            <person name="Groussin M."/>
            <person name="Gibbons S.M."/>
            <person name="Avila-Pacheco J."/>
            <person name="Jiang X."/>
            <person name="Kearney S.M."/>
            <person name="Perrotta A.R."/>
            <person name="Berdy B."/>
            <person name="Zhao S."/>
            <person name="Lieberman T.D."/>
            <person name="Swanson P.K."/>
            <person name="Smith M."/>
            <person name="Roesemann S."/>
            <person name="Alexander J.E."/>
            <person name="Rich S.A."/>
            <person name="Livny J."/>
            <person name="Vlamakis H."/>
            <person name="Clish C."/>
            <person name="Bullock K."/>
            <person name="Deik A."/>
            <person name="Scott J."/>
            <person name="Pierce K.A."/>
            <person name="Xavier R.J."/>
            <person name="Alm E.J."/>
        </authorList>
    </citation>
    <scope>NUCLEOTIDE SEQUENCE [LARGE SCALE GENOMIC DNA]</scope>
    <source>
        <strain evidence="2 3">BIOML-A13</strain>
    </source>
</reference>
<comment type="caution">
    <text evidence="2">The sequence shown here is derived from an EMBL/GenBank/DDBJ whole genome shotgun (WGS) entry which is preliminary data.</text>
</comment>
<name>A0A7J5TPM7_BIFBI</name>
<sequence length="126" mass="13574">MCYLLGVIPPPPRQCPTHSTIPTKIRVEIAEIRNSPCEIAVSGSKNGDFTRGIAQSGYFNPYFGVRYARAVGAAVRFVPVTGPRGAPSLPRVLYTGVTCALLLLIALLNIPVASVRRFLPRSAFCS</sequence>
<accession>A0A7J5TPM7</accession>